<dbReference type="SUPFAM" id="SSF81301">
    <property type="entry name" value="Nucleotidyltransferase"/>
    <property type="match status" value="1"/>
</dbReference>
<protein>
    <submittedName>
        <fullName evidence="2">Nucleotidyltransferase domain-containing protein</fullName>
    </submittedName>
</protein>
<dbReference type="RefSeq" id="WP_219750837.1">
    <property type="nucleotide sequence ID" value="NZ_JAHXZN010000020.1"/>
</dbReference>
<sequence length="98" mass="11055">MRLPPDYVAAIKEAAREAFGEGAVVRLFGSRVRDDLRGGDIDLHVETDPLDDEWRARGTFEDVLFRLIEPQKVDVIVTQRGGTPRAFEQIAYRDGIVL</sequence>
<dbReference type="Pfam" id="PF01909">
    <property type="entry name" value="NTP_transf_2"/>
    <property type="match status" value="1"/>
</dbReference>
<organism evidence="2 3">
    <name type="scientific">Sphingomonas citri</name>
    <dbReference type="NCBI Taxonomy" id="2862499"/>
    <lineage>
        <taxon>Bacteria</taxon>
        <taxon>Pseudomonadati</taxon>
        <taxon>Pseudomonadota</taxon>
        <taxon>Alphaproteobacteria</taxon>
        <taxon>Sphingomonadales</taxon>
        <taxon>Sphingomonadaceae</taxon>
        <taxon>Sphingomonas</taxon>
    </lineage>
</organism>
<reference evidence="2 3" key="1">
    <citation type="submission" date="2021-07" db="EMBL/GenBank/DDBJ databases">
        <title>Sphingomonas sp.</title>
        <authorList>
            <person name="Feng G."/>
            <person name="Li J."/>
            <person name="Pan M."/>
        </authorList>
    </citation>
    <scope>NUCLEOTIDE SEQUENCE [LARGE SCALE GENOMIC DNA]</scope>
    <source>
        <strain evidence="2 3">RRHST34</strain>
    </source>
</reference>
<name>A0ABS7BUP2_9SPHN</name>
<accession>A0ABS7BUP2</accession>
<dbReference type="Proteomes" id="UP000759103">
    <property type="component" value="Unassembled WGS sequence"/>
</dbReference>
<evidence type="ECO:0000313" key="3">
    <source>
        <dbReference type="Proteomes" id="UP000759103"/>
    </source>
</evidence>
<dbReference type="InterPro" id="IPR002934">
    <property type="entry name" value="Polymerase_NTP_transf_dom"/>
</dbReference>
<evidence type="ECO:0000313" key="2">
    <source>
        <dbReference type="EMBL" id="MBW6533323.1"/>
    </source>
</evidence>
<gene>
    <name evidence="2" type="ORF">KZ820_21505</name>
</gene>
<comment type="caution">
    <text evidence="2">The sequence shown here is derived from an EMBL/GenBank/DDBJ whole genome shotgun (WGS) entry which is preliminary data.</text>
</comment>
<evidence type="ECO:0000259" key="1">
    <source>
        <dbReference type="Pfam" id="PF01909"/>
    </source>
</evidence>
<dbReference type="Gene3D" id="3.30.460.10">
    <property type="entry name" value="Beta Polymerase, domain 2"/>
    <property type="match status" value="1"/>
</dbReference>
<dbReference type="EMBL" id="JAHXZN010000020">
    <property type="protein sequence ID" value="MBW6533323.1"/>
    <property type="molecule type" value="Genomic_DNA"/>
</dbReference>
<keyword evidence="3" id="KW-1185">Reference proteome</keyword>
<proteinExistence type="predicted"/>
<dbReference type="InterPro" id="IPR043519">
    <property type="entry name" value="NT_sf"/>
</dbReference>
<feature type="domain" description="Polymerase nucleotidyl transferase" evidence="1">
    <location>
        <begin position="10"/>
        <end position="72"/>
    </location>
</feature>